<dbReference type="RefSeq" id="WP_290401396.1">
    <property type="nucleotide sequence ID" value="NZ_JAUHLN010000005.1"/>
</dbReference>
<gene>
    <name evidence="5" type="ORF">QYF49_20135</name>
</gene>
<feature type="domain" description="Penicillin-binding protein transpeptidase" evidence="3">
    <location>
        <begin position="380"/>
        <end position="583"/>
    </location>
</feature>
<dbReference type="Proteomes" id="UP001168694">
    <property type="component" value="Unassembled WGS sequence"/>
</dbReference>
<evidence type="ECO:0000259" key="3">
    <source>
        <dbReference type="Pfam" id="PF00905"/>
    </source>
</evidence>
<evidence type="ECO:0000259" key="4">
    <source>
        <dbReference type="Pfam" id="PF05569"/>
    </source>
</evidence>
<dbReference type="EMBL" id="JAUHLN010000005">
    <property type="protein sequence ID" value="MDN4075280.1"/>
    <property type="molecule type" value="Genomic_DNA"/>
</dbReference>
<dbReference type="Pfam" id="PF05569">
    <property type="entry name" value="Peptidase_M56"/>
    <property type="match status" value="1"/>
</dbReference>
<protein>
    <submittedName>
        <fullName evidence="5">BlaR1 family beta-lactam sensor/signal transducer</fullName>
    </submittedName>
</protein>
<proteinExistence type="inferred from homology"/>
<name>A0ABT8EBL5_9BACL</name>
<keyword evidence="2" id="KW-1133">Transmembrane helix</keyword>
<keyword evidence="2" id="KW-0812">Transmembrane</keyword>
<evidence type="ECO:0000313" key="6">
    <source>
        <dbReference type="Proteomes" id="UP001168694"/>
    </source>
</evidence>
<evidence type="ECO:0000313" key="5">
    <source>
        <dbReference type="EMBL" id="MDN4075280.1"/>
    </source>
</evidence>
<keyword evidence="6" id="KW-1185">Reference proteome</keyword>
<dbReference type="CDD" id="cd07341">
    <property type="entry name" value="M56_BlaR1_MecR1_like"/>
    <property type="match status" value="1"/>
</dbReference>
<organism evidence="5 6">
    <name type="scientific">Fictibacillus terranigra</name>
    <dbReference type="NCBI Taxonomy" id="3058424"/>
    <lineage>
        <taxon>Bacteria</taxon>
        <taxon>Bacillati</taxon>
        <taxon>Bacillota</taxon>
        <taxon>Bacilli</taxon>
        <taxon>Bacillales</taxon>
        <taxon>Fictibacillaceae</taxon>
        <taxon>Fictibacillus</taxon>
    </lineage>
</organism>
<sequence>MFLTHFVISLMVSSFTIAVIMLIKKVFQKQLSAKWQYNLWFLLMIALTLPYIPNQLINFGNRFISLNVNQSNGISPSTTHTGDDVVSNGNWMHDFTVSVSRPNLEFLNIIFSGIWIAGMLVLAVMTIHAWLKVTSIKGTTTELKNKDVLILFDQCKQQLNISRQFTVGESPLVTSPMTFGLFKTYVVLPAHFGKWLSMEDIKHIFLHELNHYKYKDIATNYLIIIYQILYWFNPLVWFAFREMRLDREIACDIAVLNFLDKDCYAKYGNTIIHFVERASHPMKLPLTNQLNGSKEQIKKRIEKIASFANESKLLKLKSIAIFLLVGVFVASQIPIVSAMADDNDRYNFNSDRTVYEDLSEYFSGYEGSFVLYDMQADQYSIYNENKSTLRVSPNSTYKIYSALLGLESNVITSENSSIKWNGIKYPYDSWNMDQNLSTAMTNSVTWYFQELDKKNKLGNIQAYLKEIGYGNYDVSGGIEQYWLESSLKISPVEQVQLLKAFYTNQFGFKEKNVQTVKDTLKLDEKNSAWLSGKTGTGNVNGKNINGWFIGYVETTEDTYFFATNLQNEDNAYGSKAAEITLSILRDKGIY</sequence>
<feature type="transmembrane region" description="Helical" evidence="2">
    <location>
        <begin position="106"/>
        <end position="131"/>
    </location>
</feature>
<feature type="transmembrane region" description="Helical" evidence="2">
    <location>
        <begin position="221"/>
        <end position="240"/>
    </location>
</feature>
<dbReference type="Gene3D" id="3.40.710.10">
    <property type="entry name" value="DD-peptidase/beta-lactamase superfamily"/>
    <property type="match status" value="1"/>
</dbReference>
<feature type="transmembrane region" description="Helical" evidence="2">
    <location>
        <begin position="35"/>
        <end position="52"/>
    </location>
</feature>
<keyword evidence="2" id="KW-0472">Membrane</keyword>
<reference evidence="5" key="1">
    <citation type="submission" date="2023-06" db="EMBL/GenBank/DDBJ databases">
        <title>Draft Genome Sequences of Representative Paenibacillus Polymyxa, Bacillus cereus, Fictibacillus sp., and Brevibacillus agri Strains Isolated from Amazonian Dark Earth.</title>
        <authorList>
            <person name="Pellegrinetti T.A."/>
            <person name="Cunha I.C.M."/>
            <person name="Chaves M.G."/>
            <person name="Freitas A.S."/>
            <person name="Silva A.V.R."/>
            <person name="Tsai S.M."/>
            <person name="Mendes L.W."/>
        </authorList>
    </citation>
    <scope>NUCLEOTIDE SEQUENCE</scope>
    <source>
        <strain evidence="5">CENA-BCM004</strain>
    </source>
</reference>
<dbReference type="Pfam" id="PF00905">
    <property type="entry name" value="Transpeptidase"/>
    <property type="match status" value="1"/>
</dbReference>
<dbReference type="InterPro" id="IPR008756">
    <property type="entry name" value="Peptidase_M56"/>
</dbReference>
<comment type="caution">
    <text evidence="5">The sequence shown here is derived from an EMBL/GenBank/DDBJ whole genome shotgun (WGS) entry which is preliminary data.</text>
</comment>
<feature type="transmembrane region" description="Helical" evidence="2">
    <location>
        <begin position="6"/>
        <end position="23"/>
    </location>
</feature>
<dbReference type="InterPro" id="IPR001460">
    <property type="entry name" value="PCN-bd_Tpept"/>
</dbReference>
<accession>A0ABT8EBL5</accession>
<feature type="domain" description="Peptidase M56" evidence="4">
    <location>
        <begin position="12"/>
        <end position="304"/>
    </location>
</feature>
<evidence type="ECO:0000256" key="1">
    <source>
        <dbReference type="ARBA" id="ARBA00011075"/>
    </source>
</evidence>
<evidence type="ECO:0000256" key="2">
    <source>
        <dbReference type="SAM" id="Phobius"/>
    </source>
</evidence>
<dbReference type="InterPro" id="IPR012338">
    <property type="entry name" value="Beta-lactam/transpept-like"/>
</dbReference>
<dbReference type="InterPro" id="IPR052173">
    <property type="entry name" value="Beta-lactam_resp_regulator"/>
</dbReference>
<dbReference type="SUPFAM" id="SSF56601">
    <property type="entry name" value="beta-lactamase/transpeptidase-like"/>
    <property type="match status" value="1"/>
</dbReference>
<dbReference type="PANTHER" id="PTHR34978">
    <property type="entry name" value="POSSIBLE SENSOR-TRANSDUCER PROTEIN BLAR"/>
    <property type="match status" value="1"/>
</dbReference>
<dbReference type="NCBIfam" id="NF000326">
    <property type="entry name" value="blaR1_generic"/>
    <property type="match status" value="1"/>
</dbReference>
<dbReference type="PANTHER" id="PTHR34978:SF3">
    <property type="entry name" value="SLR0241 PROTEIN"/>
    <property type="match status" value="1"/>
</dbReference>
<comment type="similarity">
    <text evidence="1">Belongs to the peptidase M56 family.</text>
</comment>